<evidence type="ECO:0000256" key="3">
    <source>
        <dbReference type="ARBA" id="ARBA00022475"/>
    </source>
</evidence>
<dbReference type="GO" id="GO:0005886">
    <property type="term" value="C:plasma membrane"/>
    <property type="evidence" value="ECO:0007669"/>
    <property type="project" value="UniProtKB-SubCell"/>
</dbReference>
<comment type="subcellular location">
    <subcellularLocation>
        <location evidence="1">Cell membrane</location>
        <topology evidence="1">Multi-pass membrane protein</topology>
    </subcellularLocation>
</comment>
<dbReference type="InterPro" id="IPR051907">
    <property type="entry name" value="DoxX-like_oxidoreductase"/>
</dbReference>
<name>A0A9E2S6X3_9BACT</name>
<keyword evidence="4 7" id="KW-0812">Transmembrane</keyword>
<reference evidence="8" key="1">
    <citation type="submission" date="2021-06" db="EMBL/GenBank/DDBJ databases">
        <authorList>
            <person name="Huq M.A."/>
        </authorList>
    </citation>
    <scope>NUCLEOTIDE SEQUENCE</scope>
    <source>
        <strain evidence="8">MAH-26</strain>
    </source>
</reference>
<keyword evidence="5 7" id="KW-1133">Transmembrane helix</keyword>
<evidence type="ECO:0000256" key="4">
    <source>
        <dbReference type="ARBA" id="ARBA00022692"/>
    </source>
</evidence>
<feature type="transmembrane region" description="Helical" evidence="7">
    <location>
        <begin position="102"/>
        <end position="122"/>
    </location>
</feature>
<dbReference type="Pfam" id="PF07681">
    <property type="entry name" value="DoxX"/>
    <property type="match status" value="1"/>
</dbReference>
<feature type="transmembrane region" description="Helical" evidence="7">
    <location>
        <begin position="12"/>
        <end position="34"/>
    </location>
</feature>
<dbReference type="AlphaFoldDB" id="A0A9E2S6X3"/>
<dbReference type="InterPro" id="IPR032808">
    <property type="entry name" value="DoxX"/>
</dbReference>
<keyword evidence="6 7" id="KW-0472">Membrane</keyword>
<sequence length="135" mass="14317">MKRLLSISCSDWAFNLGTFLLRIGAGALLMPHGYDKLVHFASKKNTFMNFMGIGSTASLCLVIFAEFFCSLFVIVGLFTRIFAIPPAIALAVALVKAHHGDVFGAGANAALFLTCFLAIVLMGPGKASVDGMIGK</sequence>
<dbReference type="RefSeq" id="WP_217789094.1">
    <property type="nucleotide sequence ID" value="NZ_JAHSPG010000001.1"/>
</dbReference>
<evidence type="ECO:0000313" key="8">
    <source>
        <dbReference type="EMBL" id="MBV4355539.1"/>
    </source>
</evidence>
<evidence type="ECO:0000256" key="2">
    <source>
        <dbReference type="ARBA" id="ARBA00006679"/>
    </source>
</evidence>
<feature type="transmembrane region" description="Helical" evidence="7">
    <location>
        <begin position="46"/>
        <end position="65"/>
    </location>
</feature>
<evidence type="ECO:0000256" key="1">
    <source>
        <dbReference type="ARBA" id="ARBA00004651"/>
    </source>
</evidence>
<comment type="similarity">
    <text evidence="2">Belongs to the DoxX family.</text>
</comment>
<evidence type="ECO:0000256" key="7">
    <source>
        <dbReference type="SAM" id="Phobius"/>
    </source>
</evidence>
<proteinExistence type="inferred from homology"/>
<dbReference type="PANTHER" id="PTHR33452:SF1">
    <property type="entry name" value="INNER MEMBRANE PROTEIN YPHA-RELATED"/>
    <property type="match status" value="1"/>
</dbReference>
<keyword evidence="3" id="KW-1003">Cell membrane</keyword>
<dbReference type="Proteomes" id="UP000812270">
    <property type="component" value="Unassembled WGS sequence"/>
</dbReference>
<dbReference type="EMBL" id="JAHSPG010000001">
    <property type="protein sequence ID" value="MBV4355539.1"/>
    <property type="molecule type" value="Genomic_DNA"/>
</dbReference>
<dbReference type="PANTHER" id="PTHR33452">
    <property type="entry name" value="OXIDOREDUCTASE CATD-RELATED"/>
    <property type="match status" value="1"/>
</dbReference>
<evidence type="ECO:0000256" key="5">
    <source>
        <dbReference type="ARBA" id="ARBA00022989"/>
    </source>
</evidence>
<gene>
    <name evidence="8" type="ORF">KTO63_00175</name>
</gene>
<accession>A0A9E2S6X3</accession>
<protein>
    <submittedName>
        <fullName evidence="8">DoxX family protein</fullName>
    </submittedName>
</protein>
<keyword evidence="9" id="KW-1185">Reference proteome</keyword>
<organism evidence="8 9">
    <name type="scientific">Pinibacter aurantiacus</name>
    <dbReference type="NCBI Taxonomy" id="2851599"/>
    <lineage>
        <taxon>Bacteria</taxon>
        <taxon>Pseudomonadati</taxon>
        <taxon>Bacteroidota</taxon>
        <taxon>Chitinophagia</taxon>
        <taxon>Chitinophagales</taxon>
        <taxon>Chitinophagaceae</taxon>
        <taxon>Pinibacter</taxon>
    </lineage>
</organism>
<evidence type="ECO:0000313" key="9">
    <source>
        <dbReference type="Proteomes" id="UP000812270"/>
    </source>
</evidence>
<evidence type="ECO:0000256" key="6">
    <source>
        <dbReference type="ARBA" id="ARBA00023136"/>
    </source>
</evidence>
<comment type="caution">
    <text evidence="8">The sequence shown here is derived from an EMBL/GenBank/DDBJ whole genome shotgun (WGS) entry which is preliminary data.</text>
</comment>
<feature type="transmembrane region" description="Helical" evidence="7">
    <location>
        <begin position="71"/>
        <end position="95"/>
    </location>
</feature>